<gene>
    <name evidence="1" type="ORF">SMTD_LOCUS6944</name>
</gene>
<evidence type="ECO:0000313" key="1">
    <source>
        <dbReference type="EMBL" id="VDP36672.1"/>
    </source>
</evidence>
<sequence length="59" mass="6619">MRKYFLDGIKLTSIRLIGSFSPTALSSNSEYSMYSATRCRKLNGSLRMIGIVILDNSLK</sequence>
<dbReference type="AlphaFoldDB" id="A0A183NXV8"/>
<keyword evidence="2" id="KW-1185">Reference proteome</keyword>
<dbReference type="EMBL" id="UZAL01027903">
    <property type="protein sequence ID" value="VDP36672.1"/>
    <property type="molecule type" value="Genomic_DNA"/>
</dbReference>
<proteinExistence type="predicted"/>
<name>A0A183NXV8_9TREM</name>
<organism evidence="1 2">
    <name type="scientific">Schistosoma mattheei</name>
    <dbReference type="NCBI Taxonomy" id="31246"/>
    <lineage>
        <taxon>Eukaryota</taxon>
        <taxon>Metazoa</taxon>
        <taxon>Spiralia</taxon>
        <taxon>Lophotrochozoa</taxon>
        <taxon>Platyhelminthes</taxon>
        <taxon>Trematoda</taxon>
        <taxon>Digenea</taxon>
        <taxon>Strigeidida</taxon>
        <taxon>Schistosomatoidea</taxon>
        <taxon>Schistosomatidae</taxon>
        <taxon>Schistosoma</taxon>
    </lineage>
</organism>
<dbReference type="Proteomes" id="UP000269396">
    <property type="component" value="Unassembled WGS sequence"/>
</dbReference>
<accession>A0A183NXV8</accession>
<reference evidence="1 2" key="1">
    <citation type="submission" date="2018-11" db="EMBL/GenBank/DDBJ databases">
        <authorList>
            <consortium name="Pathogen Informatics"/>
        </authorList>
    </citation>
    <scope>NUCLEOTIDE SEQUENCE [LARGE SCALE GENOMIC DNA]</scope>
    <source>
        <strain>Denwood</strain>
        <strain evidence="2">Zambia</strain>
    </source>
</reference>
<protein>
    <submittedName>
        <fullName evidence="1">Uncharacterized protein</fullName>
    </submittedName>
</protein>
<evidence type="ECO:0000313" key="2">
    <source>
        <dbReference type="Proteomes" id="UP000269396"/>
    </source>
</evidence>